<dbReference type="Proteomes" id="UP000275910">
    <property type="component" value="Unassembled WGS sequence"/>
</dbReference>
<reference evidence="6 7" key="1">
    <citation type="submission" date="2018-10" db="EMBL/GenBank/DDBJ databases">
        <title>The genome of Lysobacter enzymogenes OH11.</title>
        <authorList>
            <person name="Liu F."/>
            <person name="Zhao Y."/>
            <person name="Qian G."/>
            <person name="Chen Y."/>
            <person name="Xu H."/>
        </authorList>
    </citation>
    <scope>NUCLEOTIDE SEQUENCE [LARGE SCALE GENOMIC DNA]</scope>
    <source>
        <strain evidence="6 7">OH11</strain>
    </source>
</reference>
<dbReference type="InterPro" id="IPR029052">
    <property type="entry name" value="Metallo-depent_PP-like"/>
</dbReference>
<evidence type="ECO:0000256" key="3">
    <source>
        <dbReference type="SAM" id="MobiDB-lite"/>
    </source>
</evidence>
<dbReference type="GO" id="GO:0046872">
    <property type="term" value="F:metal ion binding"/>
    <property type="evidence" value="ECO:0007669"/>
    <property type="project" value="UniProtKB-KW"/>
</dbReference>
<dbReference type="AlphaFoldDB" id="A0A3N2RBE5"/>
<dbReference type="GO" id="GO:0009245">
    <property type="term" value="P:lipid A biosynthetic process"/>
    <property type="evidence" value="ECO:0007669"/>
    <property type="project" value="TreeGrafter"/>
</dbReference>
<dbReference type="EMBL" id="RCTY01000055">
    <property type="protein sequence ID" value="ROU04733.1"/>
    <property type="molecule type" value="Genomic_DNA"/>
</dbReference>
<evidence type="ECO:0000313" key="7">
    <source>
        <dbReference type="Proteomes" id="UP000275910"/>
    </source>
</evidence>
<keyword evidence="4" id="KW-1133">Transmembrane helix</keyword>
<dbReference type="GO" id="GO:0016020">
    <property type="term" value="C:membrane"/>
    <property type="evidence" value="ECO:0007669"/>
    <property type="project" value="GOC"/>
</dbReference>
<evidence type="ECO:0000259" key="5">
    <source>
        <dbReference type="Pfam" id="PF00149"/>
    </source>
</evidence>
<dbReference type="Pfam" id="PF00149">
    <property type="entry name" value="Metallophos"/>
    <property type="match status" value="1"/>
</dbReference>
<proteinExistence type="predicted"/>
<evidence type="ECO:0000256" key="2">
    <source>
        <dbReference type="ARBA" id="ARBA00022801"/>
    </source>
</evidence>
<keyword evidence="1" id="KW-0479">Metal-binding</keyword>
<keyword evidence="2" id="KW-0378">Hydrolase</keyword>
<feature type="region of interest" description="Disordered" evidence="3">
    <location>
        <begin position="1"/>
        <end position="65"/>
    </location>
</feature>
<dbReference type="InterPro" id="IPR051158">
    <property type="entry name" value="Metallophosphoesterase_sf"/>
</dbReference>
<name>A0A3N2RBE5_LYSEN</name>
<feature type="domain" description="Calcineurin-like phosphoesterase" evidence="5">
    <location>
        <begin position="122"/>
        <end position="287"/>
    </location>
</feature>
<sequence>MAVRRRDGRQHHGRPARRRRRRGRVGRDQRGGRARRRRGRLEPGALGPARRRGRGGEGRARVSPRGWRPWPRNPWLQRLFVGATLVALGCLAWGFLWEPRQLVERDYAFALPHWSRECEGLRLDVVADLHTGSPHNGLDKLDDIVARLIASDAPAVLMAGDYVILSVLGGTYISADRLAPHLKPLTARKPVYAVLGNHDWWKDGGKVRAALESAGVVVLEDQARKVELGRCRLWIVGIGDKWETRHDIAGAFAGVSDDAPVVALTHNPDLFPDIPPRASLTIAGHTHGGQVQLPWLGTPVVPAQMRYAGGYLVEDGKSLFVSTGIGTSILPVRFGVPPEISRLRLRAAAREPARDGRASR</sequence>
<keyword evidence="4" id="KW-0812">Transmembrane</keyword>
<accession>A0A3N2RBE5</accession>
<dbReference type="GO" id="GO:0008758">
    <property type="term" value="F:UDP-2,3-diacylglucosamine hydrolase activity"/>
    <property type="evidence" value="ECO:0007669"/>
    <property type="project" value="TreeGrafter"/>
</dbReference>
<evidence type="ECO:0000313" key="6">
    <source>
        <dbReference type="EMBL" id="ROU04733.1"/>
    </source>
</evidence>
<evidence type="ECO:0000256" key="4">
    <source>
        <dbReference type="SAM" id="Phobius"/>
    </source>
</evidence>
<organism evidence="6 7">
    <name type="scientific">Lysobacter enzymogenes</name>
    <dbReference type="NCBI Taxonomy" id="69"/>
    <lineage>
        <taxon>Bacteria</taxon>
        <taxon>Pseudomonadati</taxon>
        <taxon>Pseudomonadota</taxon>
        <taxon>Gammaproteobacteria</taxon>
        <taxon>Lysobacterales</taxon>
        <taxon>Lysobacteraceae</taxon>
        <taxon>Lysobacter</taxon>
    </lineage>
</organism>
<dbReference type="PANTHER" id="PTHR31302">
    <property type="entry name" value="TRANSMEMBRANE PROTEIN WITH METALLOPHOSPHOESTERASE DOMAIN-RELATED"/>
    <property type="match status" value="1"/>
</dbReference>
<dbReference type="InterPro" id="IPR004843">
    <property type="entry name" value="Calcineurin-like_PHP"/>
</dbReference>
<dbReference type="Gene3D" id="3.60.21.10">
    <property type="match status" value="1"/>
</dbReference>
<gene>
    <name evidence="6" type="ORF">D9T17_21640</name>
</gene>
<feature type="compositionally biased region" description="Basic residues" evidence="3">
    <location>
        <begin position="1"/>
        <end position="24"/>
    </location>
</feature>
<evidence type="ECO:0000256" key="1">
    <source>
        <dbReference type="ARBA" id="ARBA00022723"/>
    </source>
</evidence>
<keyword evidence="4" id="KW-0472">Membrane</keyword>
<dbReference type="SUPFAM" id="SSF56300">
    <property type="entry name" value="Metallo-dependent phosphatases"/>
    <property type="match status" value="1"/>
</dbReference>
<protein>
    <submittedName>
        <fullName evidence="6">Metallophosphoesterase</fullName>
    </submittedName>
</protein>
<comment type="caution">
    <text evidence="6">The sequence shown here is derived from an EMBL/GenBank/DDBJ whole genome shotgun (WGS) entry which is preliminary data.</text>
</comment>
<feature type="transmembrane region" description="Helical" evidence="4">
    <location>
        <begin position="75"/>
        <end position="97"/>
    </location>
</feature>
<dbReference type="PANTHER" id="PTHR31302:SF31">
    <property type="entry name" value="PHOSPHODIESTERASE YAEI"/>
    <property type="match status" value="1"/>
</dbReference>